<accession>A0A1X0P0E4</accession>
<dbReference type="RefSeq" id="XP_028884492.1">
    <property type="nucleotide sequence ID" value="XM_029024089.1"/>
</dbReference>
<evidence type="ECO:0000313" key="2">
    <source>
        <dbReference type="Proteomes" id="UP000192257"/>
    </source>
</evidence>
<dbReference type="VEuPathDB" id="TriTrypDB:TM35_000082240"/>
<organism evidence="1 2">
    <name type="scientific">Trypanosoma theileri</name>
    <dbReference type="NCBI Taxonomy" id="67003"/>
    <lineage>
        <taxon>Eukaryota</taxon>
        <taxon>Discoba</taxon>
        <taxon>Euglenozoa</taxon>
        <taxon>Kinetoplastea</taxon>
        <taxon>Metakinetoplastina</taxon>
        <taxon>Trypanosomatida</taxon>
        <taxon>Trypanosomatidae</taxon>
        <taxon>Trypanosoma</taxon>
    </lineage>
</organism>
<protein>
    <submittedName>
        <fullName evidence="1">Uncharacterized protein</fullName>
    </submittedName>
</protein>
<keyword evidence="2" id="KW-1185">Reference proteome</keyword>
<sequence length="531" mass="58913">MSWVNALRTHLSSSPYIQSRDAAGIFKALARVHLMGPPGQTINEGSLSLLRRVRWEMLKNGTPEEKSRLLEMILTCYATASNSYTYDFLVSEKENHKLGLEQLQCLVEARLAGVPMRAAHYRYLLQSPQLSQLSPNTPLLLLREMEHCEGTLADDDRVNVSVGLASAGHWEEVLRLLPRTRFADMVERVANAQRHGWRQACKIASHLEDKVVIKDEHLLVGVTTALAIQYGVTRKESIGVRIKELLEAYSNHSGGKATPRRSVEHFLSSSTPENWCLALEIVERYNGKVESSKRIPVGKVIPLLNAANQWERILQLYQAKPPMISSDELQFAEIHNHALLAISKGNKWEKALTFYETQPVKNIQTHLLFLKMVLFENKFPFSATWAKCLAACSTINNLDYRYAESLVGYLAPMGKWCEALKIAKLVSKRAPRVLISAIAAAATASKDEAVWETAVELGSARHGVSPKQLCTAVAIVACCTRNGVPSRVSAALADGLHNCSTSQEHFDEAMFHMGRCMALISNGTSAKGAKT</sequence>
<dbReference type="Proteomes" id="UP000192257">
    <property type="component" value="Unassembled WGS sequence"/>
</dbReference>
<dbReference type="GeneID" id="39983869"/>
<evidence type="ECO:0000313" key="1">
    <source>
        <dbReference type="EMBL" id="ORC90426.1"/>
    </source>
</evidence>
<dbReference type="AlphaFoldDB" id="A0A1X0P0E4"/>
<comment type="caution">
    <text evidence="1">The sequence shown here is derived from an EMBL/GenBank/DDBJ whole genome shotgun (WGS) entry which is preliminary data.</text>
</comment>
<name>A0A1X0P0E4_9TRYP</name>
<dbReference type="OrthoDB" id="273355at2759"/>
<reference evidence="1 2" key="1">
    <citation type="submission" date="2017-03" db="EMBL/GenBank/DDBJ databases">
        <title>An alternative strategy for trypanosome survival in the mammalian bloodstream revealed through genome and transcriptome analysis of the ubiquitous bovine parasite Trypanosoma (Megatrypanum) theileri.</title>
        <authorList>
            <person name="Kelly S."/>
            <person name="Ivens A."/>
            <person name="Mott A."/>
            <person name="O'Neill E."/>
            <person name="Emms D."/>
            <person name="Macleod O."/>
            <person name="Voorheis P."/>
            <person name="Matthews J."/>
            <person name="Matthews K."/>
            <person name="Carrington M."/>
        </authorList>
    </citation>
    <scope>NUCLEOTIDE SEQUENCE [LARGE SCALE GENOMIC DNA]</scope>
    <source>
        <strain evidence="1">Edinburgh</strain>
    </source>
</reference>
<proteinExistence type="predicted"/>
<feature type="non-terminal residue" evidence="1">
    <location>
        <position position="531"/>
    </location>
</feature>
<dbReference type="EMBL" id="NBCO01000008">
    <property type="protein sequence ID" value="ORC90426.1"/>
    <property type="molecule type" value="Genomic_DNA"/>
</dbReference>
<gene>
    <name evidence="1" type="ORF">TM35_000082240</name>
</gene>